<organism evidence="11 12">
    <name type="scientific">Ochrobactrum soli</name>
    <dbReference type="NCBI Taxonomy" id="2448455"/>
    <lineage>
        <taxon>Bacteria</taxon>
        <taxon>Pseudomonadati</taxon>
        <taxon>Pseudomonadota</taxon>
        <taxon>Alphaproteobacteria</taxon>
        <taxon>Hyphomicrobiales</taxon>
        <taxon>Brucellaceae</taxon>
        <taxon>Brucella/Ochrobactrum group</taxon>
        <taxon>Ochrobactrum</taxon>
    </lineage>
</organism>
<dbReference type="GO" id="GO:0051537">
    <property type="term" value="F:2 iron, 2 sulfur cluster binding"/>
    <property type="evidence" value="ECO:0007669"/>
    <property type="project" value="UniProtKB-KW"/>
</dbReference>
<dbReference type="SUPFAM" id="SSF63380">
    <property type="entry name" value="Riboflavin synthase domain-like"/>
    <property type="match status" value="1"/>
</dbReference>
<feature type="domain" description="FAD-binding FR-type" evidence="10">
    <location>
        <begin position="326"/>
        <end position="432"/>
    </location>
</feature>
<dbReference type="Gene3D" id="3.10.20.30">
    <property type="match status" value="1"/>
</dbReference>
<keyword evidence="5" id="KW-0274">FAD</keyword>
<sequence>MNDTERSFIEKATLLFIASRSAEGAMDVSPRGGQPCVVRIRADGSLLLPDYVGNKRLDTIGNILSNPNVALVLLNKQTDAYLHVIAHATFSQSEDDIAAFPADDNRPLSIMVLKPSRMELIQSDAFRKSGFWIDPTERKPPLDVLDIYARDSKWQMENGNGPIIRDTESEHRLAQTGLREFYGTPSPIVQTKAYNIAGPGFMSFIDQAAFIVFAYETESGEIVIELVGGAPLHADYTTNRQSFLLDMSGRHGTQGKAIPHSGKYAVLAAEPGRCENIRLNGAYRETNNDIDEQRALSISAEEIYFHCSAAFTRSRIWADARPIAWTGKRKFWCAERKRESADVVSFVLKPVDSAPIGHVTPGQYVTVALPRDGDHRIARQRCYSISGTPETHSLRITVRRIGNNGVSDMLHDEIDIGDELLLGPPAGHFVLESEPLRPIVLISAGVGITPLLPMAEKLAREQSGREIWFVHAARSGKHHSLKEDIECLADANPSLRLFTAYSKPEEGDDCHHDGRLNASIIEQLTPVAKADFYICGPDTFMSELSEGLNALGALPGSIKKEAFEQKSGGPTLLASQTVATRAPCSVTFALSGQTLTWKPESGTLLDLALAHAIDVPFSCRTGECQSCVQRIVEGKVDYLIGEEPILARGRVMLCQATPLGDVVIDC</sequence>
<evidence type="ECO:0000313" key="12">
    <source>
        <dbReference type="Proteomes" id="UP000574931"/>
    </source>
</evidence>
<evidence type="ECO:0000256" key="5">
    <source>
        <dbReference type="ARBA" id="ARBA00022827"/>
    </source>
</evidence>
<keyword evidence="2" id="KW-0285">Flavoprotein</keyword>
<dbReference type="RefSeq" id="WP_171319397.1">
    <property type="nucleotide sequence ID" value="NZ_JABFCY010000018.1"/>
</dbReference>
<dbReference type="Pfam" id="PF00111">
    <property type="entry name" value="Fer2"/>
    <property type="match status" value="1"/>
</dbReference>
<keyword evidence="3" id="KW-0001">2Fe-2S</keyword>
<dbReference type="InterPro" id="IPR036010">
    <property type="entry name" value="2Fe-2S_ferredoxin-like_sf"/>
</dbReference>
<dbReference type="PRINTS" id="PR00409">
    <property type="entry name" value="PHDIOXRDTASE"/>
</dbReference>
<evidence type="ECO:0000313" key="11">
    <source>
        <dbReference type="EMBL" id="NNU62989.1"/>
    </source>
</evidence>
<keyword evidence="4" id="KW-0479">Metal-binding</keyword>
<dbReference type="InterPro" id="IPR017927">
    <property type="entry name" value="FAD-bd_FR_type"/>
</dbReference>
<dbReference type="GO" id="GO:0046872">
    <property type="term" value="F:metal ion binding"/>
    <property type="evidence" value="ECO:0007669"/>
    <property type="project" value="UniProtKB-KW"/>
</dbReference>
<dbReference type="CDD" id="cd00207">
    <property type="entry name" value="fer2"/>
    <property type="match status" value="1"/>
</dbReference>
<gene>
    <name evidence="11" type="ORF">HKX02_22405</name>
</gene>
<evidence type="ECO:0000256" key="8">
    <source>
        <dbReference type="ARBA" id="ARBA00023014"/>
    </source>
</evidence>
<dbReference type="InterPro" id="IPR012675">
    <property type="entry name" value="Beta-grasp_dom_sf"/>
</dbReference>
<dbReference type="CDD" id="cd06184">
    <property type="entry name" value="flavohem_like_fad_nad_binding"/>
    <property type="match status" value="1"/>
</dbReference>
<dbReference type="SUPFAM" id="SSF50475">
    <property type="entry name" value="FMN-binding split barrel"/>
    <property type="match status" value="1"/>
</dbReference>
<dbReference type="GO" id="GO:0016491">
    <property type="term" value="F:oxidoreductase activity"/>
    <property type="evidence" value="ECO:0007669"/>
    <property type="project" value="UniProtKB-KW"/>
</dbReference>
<dbReference type="AlphaFoldDB" id="A0A849KVM3"/>
<dbReference type="InterPro" id="IPR039261">
    <property type="entry name" value="FNR_nucleotide-bd"/>
</dbReference>
<dbReference type="SUPFAM" id="SSF52343">
    <property type="entry name" value="Ferredoxin reductase-like, C-terminal NADP-linked domain"/>
    <property type="match status" value="1"/>
</dbReference>
<feature type="domain" description="2Fe-2S ferredoxin-type" evidence="9">
    <location>
        <begin position="584"/>
        <end position="666"/>
    </location>
</feature>
<name>A0A849KVM3_9HYPH</name>
<dbReference type="Gene3D" id="3.40.50.80">
    <property type="entry name" value="Nucleotide-binding domain of ferredoxin-NADP reductase (FNR) module"/>
    <property type="match status" value="1"/>
</dbReference>
<evidence type="ECO:0000259" key="10">
    <source>
        <dbReference type="PROSITE" id="PS51384"/>
    </source>
</evidence>
<dbReference type="Gene3D" id="2.40.30.10">
    <property type="entry name" value="Translation factors"/>
    <property type="match status" value="1"/>
</dbReference>
<comment type="cofactor">
    <cofactor evidence="1">
        <name>FAD</name>
        <dbReference type="ChEBI" id="CHEBI:57692"/>
    </cofactor>
</comment>
<comment type="caution">
    <text evidence="11">The sequence shown here is derived from an EMBL/GenBank/DDBJ whole genome shotgun (WGS) entry which is preliminary data.</text>
</comment>
<keyword evidence="12" id="KW-1185">Reference proteome</keyword>
<dbReference type="PROSITE" id="PS51384">
    <property type="entry name" value="FAD_FR"/>
    <property type="match status" value="1"/>
</dbReference>
<evidence type="ECO:0000256" key="6">
    <source>
        <dbReference type="ARBA" id="ARBA00023002"/>
    </source>
</evidence>
<evidence type="ECO:0000256" key="7">
    <source>
        <dbReference type="ARBA" id="ARBA00023004"/>
    </source>
</evidence>
<dbReference type="Proteomes" id="UP000574931">
    <property type="component" value="Unassembled WGS sequence"/>
</dbReference>
<dbReference type="InterPro" id="IPR001433">
    <property type="entry name" value="OxRdtase_FAD/NAD-bd"/>
</dbReference>
<accession>A0A849KVM3</accession>
<dbReference type="InterPro" id="IPR050415">
    <property type="entry name" value="MRET"/>
</dbReference>
<dbReference type="InterPro" id="IPR012349">
    <property type="entry name" value="Split_barrel_FMN-bd"/>
</dbReference>
<keyword evidence="7" id="KW-0408">Iron</keyword>
<proteinExistence type="predicted"/>
<dbReference type="SUPFAM" id="SSF54292">
    <property type="entry name" value="2Fe-2S ferredoxin-like"/>
    <property type="match status" value="1"/>
</dbReference>
<dbReference type="Gene3D" id="2.30.110.10">
    <property type="entry name" value="Electron Transport, Fmn-binding Protein, Chain A"/>
    <property type="match status" value="1"/>
</dbReference>
<dbReference type="PROSITE" id="PS51085">
    <property type="entry name" value="2FE2S_FER_2"/>
    <property type="match status" value="1"/>
</dbReference>
<dbReference type="InterPro" id="IPR017938">
    <property type="entry name" value="Riboflavin_synthase-like_b-brl"/>
</dbReference>
<evidence type="ECO:0000256" key="1">
    <source>
        <dbReference type="ARBA" id="ARBA00001974"/>
    </source>
</evidence>
<evidence type="ECO:0000256" key="2">
    <source>
        <dbReference type="ARBA" id="ARBA00022630"/>
    </source>
</evidence>
<keyword evidence="8" id="KW-0411">Iron-sulfur</keyword>
<dbReference type="Pfam" id="PF00175">
    <property type="entry name" value="NAD_binding_1"/>
    <property type="match status" value="1"/>
</dbReference>
<dbReference type="PANTHER" id="PTHR47354:SF8">
    <property type="entry name" value="1,2-PHENYLACETYL-COA EPOXIDASE, SUBUNIT E"/>
    <property type="match status" value="1"/>
</dbReference>
<evidence type="ECO:0000256" key="4">
    <source>
        <dbReference type="ARBA" id="ARBA00022723"/>
    </source>
</evidence>
<dbReference type="InterPro" id="IPR001041">
    <property type="entry name" value="2Fe-2S_ferredoxin-type"/>
</dbReference>
<evidence type="ECO:0000256" key="3">
    <source>
        <dbReference type="ARBA" id="ARBA00022714"/>
    </source>
</evidence>
<keyword evidence="6" id="KW-0560">Oxidoreductase</keyword>
<reference evidence="11 12" key="1">
    <citation type="submission" date="2020-05" db="EMBL/GenBank/DDBJ databases">
        <title>Draft Genome Sequence of Ochrobactrum soli Isolated from Stable Fly Gut.</title>
        <authorList>
            <person name="Pileggi M.T."/>
            <person name="Vazhakkala L.J."/>
            <person name="Wong C.N."/>
        </authorList>
    </citation>
    <scope>NUCLEOTIDE SEQUENCE [LARGE SCALE GENOMIC DNA]</scope>
    <source>
        <strain evidence="11 12">MTP-C0764</strain>
    </source>
</reference>
<evidence type="ECO:0000259" key="9">
    <source>
        <dbReference type="PROSITE" id="PS51085"/>
    </source>
</evidence>
<dbReference type="EMBL" id="JABFCY010000018">
    <property type="protein sequence ID" value="NNU62989.1"/>
    <property type="molecule type" value="Genomic_DNA"/>
</dbReference>
<protein>
    <submittedName>
        <fullName evidence="11">2Fe-2S iron-sulfur cluster binding domain-containing protein</fullName>
    </submittedName>
</protein>
<dbReference type="PANTHER" id="PTHR47354">
    <property type="entry name" value="NADH OXIDOREDUCTASE HCR"/>
    <property type="match status" value="1"/>
</dbReference>
<dbReference type="GO" id="GO:0050660">
    <property type="term" value="F:flavin adenine dinucleotide binding"/>
    <property type="evidence" value="ECO:0007669"/>
    <property type="project" value="TreeGrafter"/>
</dbReference>